<comment type="caution">
    <text evidence="2">The sequence shown here is derived from an EMBL/GenBank/DDBJ whole genome shotgun (WGS) entry which is preliminary data.</text>
</comment>
<dbReference type="AlphaFoldDB" id="A0A1J4J842"/>
<name>A0A1J4J842_9EUKA</name>
<dbReference type="VEuPathDB" id="TrichDB:TRFO_38521"/>
<dbReference type="InterPro" id="IPR011705">
    <property type="entry name" value="BACK"/>
</dbReference>
<dbReference type="PROSITE" id="PS50022">
    <property type="entry name" value="FA58C_3"/>
    <property type="match status" value="1"/>
</dbReference>
<dbReference type="Gene3D" id="1.25.40.420">
    <property type="match status" value="1"/>
</dbReference>
<reference evidence="2" key="1">
    <citation type="submission" date="2016-10" db="EMBL/GenBank/DDBJ databases">
        <authorList>
            <person name="Benchimol M."/>
            <person name="Almeida L.G."/>
            <person name="Vasconcelos A.T."/>
            <person name="Perreira-Neves A."/>
            <person name="Rosa I.A."/>
            <person name="Tasca T."/>
            <person name="Bogo M.R."/>
            <person name="de Souza W."/>
        </authorList>
    </citation>
    <scope>NUCLEOTIDE SEQUENCE [LARGE SCALE GENOMIC DNA]</scope>
    <source>
        <strain evidence="2">K</strain>
    </source>
</reference>
<organism evidence="2 3">
    <name type="scientific">Tritrichomonas foetus</name>
    <dbReference type="NCBI Taxonomy" id="1144522"/>
    <lineage>
        <taxon>Eukaryota</taxon>
        <taxon>Metamonada</taxon>
        <taxon>Parabasalia</taxon>
        <taxon>Tritrichomonadida</taxon>
        <taxon>Tritrichomonadidae</taxon>
        <taxon>Tritrichomonas</taxon>
    </lineage>
</organism>
<evidence type="ECO:0000313" key="3">
    <source>
        <dbReference type="Proteomes" id="UP000179807"/>
    </source>
</evidence>
<evidence type="ECO:0000313" key="2">
    <source>
        <dbReference type="EMBL" id="OHS95358.1"/>
    </source>
</evidence>
<dbReference type="EMBL" id="MLAK01001250">
    <property type="protein sequence ID" value="OHS95358.1"/>
    <property type="molecule type" value="Genomic_DNA"/>
</dbReference>
<dbReference type="RefSeq" id="XP_068348495.1">
    <property type="nucleotide sequence ID" value="XM_068512092.1"/>
</dbReference>
<dbReference type="SUPFAM" id="SSF49785">
    <property type="entry name" value="Galactose-binding domain-like"/>
    <property type="match status" value="1"/>
</dbReference>
<accession>A0A1J4J842</accession>
<dbReference type="Pfam" id="PF07707">
    <property type="entry name" value="BACK"/>
    <property type="match status" value="1"/>
</dbReference>
<dbReference type="GeneID" id="94846796"/>
<keyword evidence="3" id="KW-1185">Reference proteome</keyword>
<evidence type="ECO:0000259" key="1">
    <source>
        <dbReference type="PROSITE" id="PS50022"/>
    </source>
</evidence>
<dbReference type="Gene3D" id="2.60.120.260">
    <property type="entry name" value="Galactose-binding domain-like"/>
    <property type="match status" value="1"/>
</dbReference>
<dbReference type="InterPro" id="IPR008979">
    <property type="entry name" value="Galactose-bd-like_sf"/>
</dbReference>
<protein>
    <recommendedName>
        <fullName evidence="1">F5/8 type C domain-containing protein</fullName>
    </recommendedName>
</protein>
<dbReference type="Proteomes" id="UP000179807">
    <property type="component" value="Unassembled WGS sequence"/>
</dbReference>
<dbReference type="Pfam" id="PF00754">
    <property type="entry name" value="F5_F8_type_C"/>
    <property type="match status" value="1"/>
</dbReference>
<dbReference type="InterPro" id="IPR000421">
    <property type="entry name" value="FA58C"/>
</dbReference>
<feature type="domain" description="F5/8 type C" evidence="1">
    <location>
        <begin position="282"/>
        <end position="438"/>
    </location>
</feature>
<sequence length="442" mass="51419">MNNKDELVDFCLSINHLNNLNLDIYGKDFTFIINGEEIKTMKFISDILSPKISRIHKIDPTLSEYSIETKNHGDFNHLIQLVCDIGNESTHIKQEERDFFIEILQQLENFDFVKISPVFHGGIDNENVFNRLNSKMSINKENSLSIVTDELSHISYNFFELIKNPENLMLLSIDHLKAILSNEKLKLENEDSLFDFLFEYIHKKLSTNKNLHDVIEYNNLLGFIEFSHLSKEGIEKFIEKFDYNIMSHHTWESICCCLKSKFEDKSSMKRYIKKIEFSENDSLSGIITYLEGKYNGINSKILTVSSSSCNGSEYQPINATKMKEDSIFRSNNSSNQWLKFEFHTLSIVPSHYTIRSAYHWGANDEQPSNWVIESSLDGENWIEIDRRENNTDLNAKNKTFTFQVTKPILSKFIQLRNIGKTCGDNDFLTLSSFELFGEIMDQ</sequence>
<proteinExistence type="predicted"/>
<gene>
    <name evidence="2" type="ORF">TRFO_38521</name>
</gene>